<feature type="non-terminal residue" evidence="2">
    <location>
        <position position="1"/>
    </location>
</feature>
<accession>J9G6E0</accession>
<dbReference type="GO" id="GO:0015833">
    <property type="term" value="P:peptide transport"/>
    <property type="evidence" value="ECO:0007669"/>
    <property type="project" value="TreeGrafter"/>
</dbReference>
<reference evidence="2" key="1">
    <citation type="journal article" date="2012" name="PLoS ONE">
        <title>Gene sets for utilization of primary and secondary nutrition supplies in the distal gut of endangered iberian lynx.</title>
        <authorList>
            <person name="Alcaide M."/>
            <person name="Messina E."/>
            <person name="Richter M."/>
            <person name="Bargiela R."/>
            <person name="Peplies J."/>
            <person name="Huws S.A."/>
            <person name="Newbold C.J."/>
            <person name="Golyshin P.N."/>
            <person name="Simon M.A."/>
            <person name="Lopez G."/>
            <person name="Yakimov M.M."/>
            <person name="Ferrer M."/>
        </authorList>
    </citation>
    <scope>NUCLEOTIDE SEQUENCE</scope>
</reference>
<dbReference type="InterPro" id="IPR000914">
    <property type="entry name" value="SBP_5_dom"/>
</dbReference>
<evidence type="ECO:0000313" key="2">
    <source>
        <dbReference type="EMBL" id="EJW97367.1"/>
    </source>
</evidence>
<proteinExistence type="predicted"/>
<dbReference type="PANTHER" id="PTHR30290">
    <property type="entry name" value="PERIPLASMIC BINDING COMPONENT OF ABC TRANSPORTER"/>
    <property type="match status" value="1"/>
</dbReference>
<dbReference type="EMBL" id="AMCI01004800">
    <property type="protein sequence ID" value="EJW97367.1"/>
    <property type="molecule type" value="Genomic_DNA"/>
</dbReference>
<name>J9G6E0_9ZZZZ</name>
<dbReference type="AlphaFoldDB" id="J9G6E0"/>
<feature type="non-terminal residue" evidence="2">
    <location>
        <position position="263"/>
    </location>
</feature>
<protein>
    <submittedName>
        <fullName evidence="2">Dipeptide-binding protein</fullName>
    </submittedName>
</protein>
<dbReference type="Pfam" id="PF00496">
    <property type="entry name" value="SBP_bac_5"/>
    <property type="match status" value="1"/>
</dbReference>
<evidence type="ECO:0000259" key="1">
    <source>
        <dbReference type="Pfam" id="PF00496"/>
    </source>
</evidence>
<feature type="domain" description="Solute-binding protein family 5" evidence="1">
    <location>
        <begin position="1"/>
        <end position="261"/>
    </location>
</feature>
<dbReference type="Gene3D" id="3.10.105.10">
    <property type="entry name" value="Dipeptide-binding Protein, Domain 3"/>
    <property type="match status" value="1"/>
</dbReference>
<dbReference type="Gene3D" id="3.90.76.10">
    <property type="entry name" value="Dipeptide-binding Protein, Domain 1"/>
    <property type="match status" value="1"/>
</dbReference>
<comment type="caution">
    <text evidence="2">The sequence shown here is derived from an EMBL/GenBank/DDBJ whole genome shotgun (WGS) entry which is preliminary data.</text>
</comment>
<dbReference type="InterPro" id="IPR039424">
    <property type="entry name" value="SBP_5"/>
</dbReference>
<dbReference type="GO" id="GO:1904680">
    <property type="term" value="F:peptide transmembrane transporter activity"/>
    <property type="evidence" value="ECO:0007669"/>
    <property type="project" value="TreeGrafter"/>
</dbReference>
<organism evidence="2">
    <name type="scientific">gut metagenome</name>
    <dbReference type="NCBI Taxonomy" id="749906"/>
    <lineage>
        <taxon>unclassified sequences</taxon>
        <taxon>metagenomes</taxon>
        <taxon>organismal metagenomes</taxon>
    </lineage>
</organism>
<gene>
    <name evidence="2" type="ORF">EVA_14526</name>
</gene>
<sequence>TYTFIIRDGITFHNGQSVTAQDAAWSIERCLPPADPDSAPADPEIFPVKALEVVDTVEAVDERTLVITLKEPSNEFLSYLTVAILPRDYTEQDTAPVGTGPFKYVSRQPQVEIVLEKNEEYWGTPAQLDKVVYKVIENSDTMLMSLQSGAIDLCSHLTGTQVSQLPEGFHVEEGTMNLVNALYLNHAVKPLDDIRVRQALCLGVDKQGIIDLAFDGYGKAIGSSVYPAFTKYFDDSLTHYYTRDVEKAKALLAEAGYPDGLTL</sequence>
<dbReference type="SUPFAM" id="SSF53850">
    <property type="entry name" value="Periplasmic binding protein-like II"/>
    <property type="match status" value="1"/>
</dbReference>
<dbReference type="Gene3D" id="3.40.190.10">
    <property type="entry name" value="Periplasmic binding protein-like II"/>
    <property type="match status" value="1"/>
</dbReference>